<feature type="transmembrane region" description="Helical" evidence="3">
    <location>
        <begin position="56"/>
        <end position="76"/>
    </location>
</feature>
<feature type="transmembrane region" description="Helical" evidence="3">
    <location>
        <begin position="82"/>
        <end position="104"/>
    </location>
</feature>
<dbReference type="GO" id="GO:0015225">
    <property type="term" value="F:biotin transmembrane transporter activity"/>
    <property type="evidence" value="ECO:0007669"/>
    <property type="project" value="UniProtKB-UniRule"/>
</dbReference>
<comment type="subcellular location">
    <subcellularLocation>
        <location evidence="2">Cell membrane</location>
        <topology evidence="2">Multi-pass membrane protein</topology>
    </subcellularLocation>
</comment>
<feature type="transmembrane region" description="Helical" evidence="3">
    <location>
        <begin position="9"/>
        <end position="26"/>
    </location>
</feature>
<comment type="similarity">
    <text evidence="1 2">Belongs to the BioY family.</text>
</comment>
<keyword evidence="3" id="KW-0812">Transmembrane</keyword>
<dbReference type="AlphaFoldDB" id="A0A9D1ND93"/>
<reference evidence="4" key="1">
    <citation type="submission" date="2020-10" db="EMBL/GenBank/DDBJ databases">
        <authorList>
            <person name="Gilroy R."/>
        </authorList>
    </citation>
    <scope>NUCLEOTIDE SEQUENCE</scope>
    <source>
        <strain evidence="4">23406</strain>
    </source>
</reference>
<comment type="caution">
    <text evidence="4">The sequence shown here is derived from an EMBL/GenBank/DDBJ whole genome shotgun (WGS) entry which is preliminary data.</text>
</comment>
<dbReference type="PANTHER" id="PTHR34295:SF1">
    <property type="entry name" value="BIOTIN TRANSPORTER BIOY"/>
    <property type="match status" value="1"/>
</dbReference>
<keyword evidence="3" id="KW-1133">Transmembrane helix</keyword>
<reference evidence="4" key="2">
    <citation type="journal article" date="2021" name="PeerJ">
        <title>Extensive microbial diversity within the chicken gut microbiome revealed by metagenomics and culture.</title>
        <authorList>
            <person name="Gilroy R."/>
            <person name="Ravi A."/>
            <person name="Getino M."/>
            <person name="Pursley I."/>
            <person name="Horton D.L."/>
            <person name="Alikhan N.F."/>
            <person name="Baker D."/>
            <person name="Gharbi K."/>
            <person name="Hall N."/>
            <person name="Watson M."/>
            <person name="Adriaenssens E.M."/>
            <person name="Foster-Nyarko E."/>
            <person name="Jarju S."/>
            <person name="Secka A."/>
            <person name="Antonio M."/>
            <person name="Oren A."/>
            <person name="Chaudhuri R.R."/>
            <person name="La Ragione R."/>
            <person name="Hildebrand F."/>
            <person name="Pallen M.J."/>
        </authorList>
    </citation>
    <scope>NUCLEOTIDE SEQUENCE</scope>
    <source>
        <strain evidence="4">23406</strain>
    </source>
</reference>
<dbReference type="EMBL" id="DVOH01000053">
    <property type="protein sequence ID" value="HIV00756.1"/>
    <property type="molecule type" value="Genomic_DNA"/>
</dbReference>
<keyword evidence="2" id="KW-1003">Cell membrane</keyword>
<organism evidence="4 5">
    <name type="scientific">Candidatus Stercoripulliclostridium merdipullorum</name>
    <dbReference type="NCBI Taxonomy" id="2840952"/>
    <lineage>
        <taxon>Bacteria</taxon>
        <taxon>Bacillati</taxon>
        <taxon>Bacillota</taxon>
        <taxon>Clostridia</taxon>
        <taxon>Eubacteriales</taxon>
        <taxon>Candidatus Stercoripulliclostridium</taxon>
    </lineage>
</organism>
<dbReference type="PANTHER" id="PTHR34295">
    <property type="entry name" value="BIOTIN TRANSPORTER BIOY"/>
    <property type="match status" value="1"/>
</dbReference>
<accession>A0A9D1ND93</accession>
<feature type="transmembrane region" description="Helical" evidence="3">
    <location>
        <begin position="116"/>
        <end position="138"/>
    </location>
</feature>
<evidence type="ECO:0000256" key="2">
    <source>
        <dbReference type="PIRNR" id="PIRNR016661"/>
    </source>
</evidence>
<dbReference type="GO" id="GO:0005886">
    <property type="term" value="C:plasma membrane"/>
    <property type="evidence" value="ECO:0007669"/>
    <property type="project" value="UniProtKB-SubCell"/>
</dbReference>
<dbReference type="Proteomes" id="UP000886891">
    <property type="component" value="Unassembled WGS sequence"/>
</dbReference>
<evidence type="ECO:0000313" key="5">
    <source>
        <dbReference type="Proteomes" id="UP000886891"/>
    </source>
</evidence>
<name>A0A9D1ND93_9FIRM</name>
<proteinExistence type="inferred from homology"/>
<evidence type="ECO:0000256" key="3">
    <source>
        <dbReference type="SAM" id="Phobius"/>
    </source>
</evidence>
<dbReference type="PIRSF" id="PIRSF016661">
    <property type="entry name" value="BioY"/>
    <property type="match status" value="1"/>
</dbReference>
<dbReference type="Gene3D" id="1.10.1760.20">
    <property type="match status" value="1"/>
</dbReference>
<keyword evidence="2 3" id="KW-0472">Membrane</keyword>
<dbReference type="InterPro" id="IPR003784">
    <property type="entry name" value="BioY"/>
</dbReference>
<evidence type="ECO:0000313" key="4">
    <source>
        <dbReference type="EMBL" id="HIV00756.1"/>
    </source>
</evidence>
<keyword evidence="2" id="KW-0813">Transport</keyword>
<feature type="transmembrane region" description="Helical" evidence="3">
    <location>
        <begin position="144"/>
        <end position="173"/>
    </location>
</feature>
<protein>
    <recommendedName>
        <fullName evidence="2">Biotin transporter</fullName>
    </recommendedName>
</protein>
<dbReference type="Pfam" id="PF02632">
    <property type="entry name" value="BioY"/>
    <property type="match status" value="1"/>
</dbReference>
<evidence type="ECO:0000256" key="1">
    <source>
        <dbReference type="ARBA" id="ARBA00010692"/>
    </source>
</evidence>
<sequence>MKASALTRTVAEIGVMTALICILAPISIPVGLVPVSLGTLIMFLTVYVIGWKKGSLAVLFYLLLGMAGLPVLAGFAGGFDRFVGPTGGYLMSFLPMSAIAGFLVEKVRNTKLRPVWEFFSFLLAMAVNYAVGTAWLSYTAGTTFVAALGVGVLPFVAFDVIKVLIVLSVGPVVRRRLSR</sequence>
<gene>
    <name evidence="4" type="ORF">IAB14_06565</name>
</gene>